<evidence type="ECO:0000256" key="5">
    <source>
        <dbReference type="ARBA" id="ARBA00022692"/>
    </source>
</evidence>
<feature type="transmembrane region" description="Helical" evidence="9">
    <location>
        <begin position="98"/>
        <end position="118"/>
    </location>
</feature>
<evidence type="ECO:0000256" key="9">
    <source>
        <dbReference type="SAM" id="Phobius"/>
    </source>
</evidence>
<dbReference type="PANTHER" id="PTHR34979">
    <property type="entry name" value="INNER MEMBRANE PROTEIN YGAZ"/>
    <property type="match status" value="1"/>
</dbReference>
<feature type="transmembrane region" description="Helical" evidence="9">
    <location>
        <begin position="41"/>
        <end position="59"/>
    </location>
</feature>
<evidence type="ECO:0000256" key="2">
    <source>
        <dbReference type="ARBA" id="ARBA00010735"/>
    </source>
</evidence>
<keyword evidence="3" id="KW-0813">Transport</keyword>
<evidence type="ECO:0000313" key="11">
    <source>
        <dbReference type="Proteomes" id="UP000501090"/>
    </source>
</evidence>
<dbReference type="GO" id="GO:1903785">
    <property type="term" value="P:L-valine transmembrane transport"/>
    <property type="evidence" value="ECO:0007669"/>
    <property type="project" value="TreeGrafter"/>
</dbReference>
<feature type="transmembrane region" description="Helical" evidence="9">
    <location>
        <begin position="130"/>
        <end position="146"/>
    </location>
</feature>
<evidence type="ECO:0000256" key="8">
    <source>
        <dbReference type="SAM" id="MobiDB-lite"/>
    </source>
</evidence>
<evidence type="ECO:0000256" key="4">
    <source>
        <dbReference type="ARBA" id="ARBA00022475"/>
    </source>
</evidence>
<sequence>MSSSNQPRIDPSDPSETPLEEAVVQRFKNPRDAFWSGIRDAAGAPAAVLFAGMVGFGAMGKTNGFDVWFTTSTSFFMFALPGQVVLLEMAITGSSALAIALAVTLTSTRFITMTVTLFPQLHQSNRNRSLYASVHLLAMTAWAISMREFHAIEARHRLSYFVGLGLLCWLISVPATILGFYLAGMVPAAVTLGLVFINPLFFLLTFTEVKPWINRTALLLGCIFGPIFFIIDRDTSLLTSGLVAGTIAYLIDRNFLRKKAGVLG</sequence>
<evidence type="ECO:0000256" key="7">
    <source>
        <dbReference type="ARBA" id="ARBA00023136"/>
    </source>
</evidence>
<keyword evidence="11" id="KW-1185">Reference proteome</keyword>
<evidence type="ECO:0000256" key="3">
    <source>
        <dbReference type="ARBA" id="ARBA00022448"/>
    </source>
</evidence>
<evidence type="ECO:0000256" key="1">
    <source>
        <dbReference type="ARBA" id="ARBA00004651"/>
    </source>
</evidence>
<keyword evidence="4" id="KW-1003">Cell membrane</keyword>
<feature type="transmembrane region" description="Helical" evidence="9">
    <location>
        <begin position="213"/>
        <end position="231"/>
    </location>
</feature>
<dbReference type="Proteomes" id="UP000501090">
    <property type="component" value="Chromosome"/>
</dbReference>
<organism evidence="10 11">
    <name type="scientific">Polynucleobacter arcticus</name>
    <dbReference type="NCBI Taxonomy" id="1743165"/>
    <lineage>
        <taxon>Bacteria</taxon>
        <taxon>Pseudomonadati</taxon>
        <taxon>Pseudomonadota</taxon>
        <taxon>Betaproteobacteria</taxon>
        <taxon>Burkholderiales</taxon>
        <taxon>Burkholderiaceae</taxon>
        <taxon>Polynucleobacter</taxon>
    </lineage>
</organism>
<dbReference type="GO" id="GO:0005886">
    <property type="term" value="C:plasma membrane"/>
    <property type="evidence" value="ECO:0007669"/>
    <property type="project" value="UniProtKB-SubCell"/>
</dbReference>
<gene>
    <name evidence="10" type="ORF">DN92_02795</name>
</gene>
<dbReference type="KEGG" id="pard:DN92_02795"/>
<proteinExistence type="inferred from homology"/>
<reference evidence="10 11" key="1">
    <citation type="submission" date="2018-04" db="EMBL/GenBank/DDBJ databases">
        <title>Polynucleobacter sp. UK-Long2-W17 genome.</title>
        <authorList>
            <person name="Hahn M.W."/>
        </authorList>
    </citation>
    <scope>NUCLEOTIDE SEQUENCE [LARGE SCALE GENOMIC DNA]</scope>
    <source>
        <strain evidence="10 11">UK-Long2-W17</strain>
    </source>
</reference>
<keyword evidence="7 9" id="KW-0472">Membrane</keyword>
<dbReference type="RefSeq" id="WP_173959822.1">
    <property type="nucleotide sequence ID" value="NZ_CBCSCC010000010.1"/>
</dbReference>
<keyword evidence="6 9" id="KW-1133">Transmembrane helix</keyword>
<dbReference type="InterPro" id="IPR011606">
    <property type="entry name" value="Brnchd-chn_aa_trnsp_permease"/>
</dbReference>
<feature type="transmembrane region" description="Helical" evidence="9">
    <location>
        <begin position="188"/>
        <end position="206"/>
    </location>
</feature>
<evidence type="ECO:0000256" key="6">
    <source>
        <dbReference type="ARBA" id="ARBA00022989"/>
    </source>
</evidence>
<evidence type="ECO:0000313" key="10">
    <source>
        <dbReference type="EMBL" id="QKM60051.1"/>
    </source>
</evidence>
<comment type="subcellular location">
    <subcellularLocation>
        <location evidence="1">Cell membrane</location>
        <topology evidence="1">Multi-pass membrane protein</topology>
    </subcellularLocation>
</comment>
<accession>A0A6M9PI00</accession>
<dbReference type="EMBL" id="CP028940">
    <property type="protein sequence ID" value="QKM60051.1"/>
    <property type="molecule type" value="Genomic_DNA"/>
</dbReference>
<dbReference type="PANTHER" id="PTHR34979:SF1">
    <property type="entry name" value="INNER MEMBRANE PROTEIN YGAZ"/>
    <property type="match status" value="1"/>
</dbReference>
<protein>
    <submittedName>
        <fullName evidence="10">Branched-chain amino acid ABC transporter permease</fullName>
    </submittedName>
</protein>
<keyword evidence="5 9" id="KW-0812">Transmembrane</keyword>
<name>A0A6M9PI00_9BURK</name>
<feature type="region of interest" description="Disordered" evidence="8">
    <location>
        <begin position="1"/>
        <end position="21"/>
    </location>
</feature>
<feature type="transmembrane region" description="Helical" evidence="9">
    <location>
        <begin position="158"/>
        <end position="182"/>
    </location>
</feature>
<comment type="similarity">
    <text evidence="2">Belongs to the AzlC family.</text>
</comment>
<feature type="transmembrane region" description="Helical" evidence="9">
    <location>
        <begin position="65"/>
        <end position="86"/>
    </location>
</feature>
<dbReference type="Pfam" id="PF03591">
    <property type="entry name" value="AzlC"/>
    <property type="match status" value="1"/>
</dbReference>
<dbReference type="AlphaFoldDB" id="A0A6M9PI00"/>